<name>A0A9Q8PJ98_PASFU</name>
<keyword evidence="4" id="KW-1185">Reference proteome</keyword>
<dbReference type="GeneID" id="71992679"/>
<dbReference type="OrthoDB" id="3631744at2759"/>
<evidence type="ECO:0000259" key="2">
    <source>
        <dbReference type="Pfam" id="PF06985"/>
    </source>
</evidence>
<dbReference type="EMBL" id="CP090173">
    <property type="protein sequence ID" value="UJO23419.1"/>
    <property type="molecule type" value="Genomic_DNA"/>
</dbReference>
<dbReference type="AlphaFoldDB" id="A0A9Q8PJ98"/>
<organism evidence="3 4">
    <name type="scientific">Passalora fulva</name>
    <name type="common">Tomato leaf mold</name>
    <name type="synonym">Cladosporium fulvum</name>
    <dbReference type="NCBI Taxonomy" id="5499"/>
    <lineage>
        <taxon>Eukaryota</taxon>
        <taxon>Fungi</taxon>
        <taxon>Dikarya</taxon>
        <taxon>Ascomycota</taxon>
        <taxon>Pezizomycotina</taxon>
        <taxon>Dothideomycetes</taxon>
        <taxon>Dothideomycetidae</taxon>
        <taxon>Mycosphaerellales</taxon>
        <taxon>Mycosphaerellaceae</taxon>
        <taxon>Fulvia</taxon>
    </lineage>
</organism>
<dbReference type="PANTHER" id="PTHR39596">
    <property type="match status" value="1"/>
</dbReference>
<feature type="region of interest" description="Disordered" evidence="1">
    <location>
        <begin position="759"/>
        <end position="783"/>
    </location>
</feature>
<feature type="domain" description="Heterokaryon incompatibility" evidence="2">
    <location>
        <begin position="321"/>
        <end position="405"/>
    </location>
</feature>
<dbReference type="Proteomes" id="UP000756132">
    <property type="component" value="Chromosome 11"/>
</dbReference>
<reference evidence="3" key="2">
    <citation type="journal article" date="2022" name="Microb. Genom.">
        <title>A chromosome-scale genome assembly of the tomato pathogen Cladosporium fulvum reveals a compartmentalized genome architecture and the presence of a dispensable chromosome.</title>
        <authorList>
            <person name="Zaccaron A.Z."/>
            <person name="Chen L.H."/>
            <person name="Samaras A."/>
            <person name="Stergiopoulos I."/>
        </authorList>
    </citation>
    <scope>NUCLEOTIDE SEQUENCE</scope>
    <source>
        <strain evidence="3">Race5_Kim</strain>
    </source>
</reference>
<dbReference type="PANTHER" id="PTHR39596:SF2">
    <property type="entry name" value="HET DOMAIN PROTEIN (AFU_ORTHOLOGUE AFUA_1G17550)-RELATED"/>
    <property type="match status" value="1"/>
</dbReference>
<proteinExistence type="predicted"/>
<dbReference type="OMA" id="WRWAPRS"/>
<dbReference type="RefSeq" id="XP_047767785.1">
    <property type="nucleotide sequence ID" value="XM_047911949.1"/>
</dbReference>
<evidence type="ECO:0000313" key="3">
    <source>
        <dbReference type="EMBL" id="UJO23419.1"/>
    </source>
</evidence>
<accession>A0A9Q8PJ98</accession>
<dbReference type="InterPro" id="IPR010730">
    <property type="entry name" value="HET"/>
</dbReference>
<reference evidence="3" key="1">
    <citation type="submission" date="2021-12" db="EMBL/GenBank/DDBJ databases">
        <authorList>
            <person name="Zaccaron A."/>
            <person name="Stergiopoulos I."/>
        </authorList>
    </citation>
    <scope>NUCLEOTIDE SEQUENCE</scope>
    <source>
        <strain evidence="3">Race5_Kim</strain>
    </source>
</reference>
<evidence type="ECO:0000256" key="1">
    <source>
        <dbReference type="SAM" id="MobiDB-lite"/>
    </source>
</evidence>
<dbReference type="KEGG" id="ffu:CLAFUR5_12801"/>
<gene>
    <name evidence="3" type="ORF">CLAFUR5_12801</name>
</gene>
<dbReference type="Pfam" id="PF06985">
    <property type="entry name" value="HET"/>
    <property type="match status" value="1"/>
</dbReference>
<sequence length="850" mass="96422">MEHLLLPHGATVPRSEKVPHIADQYDNGSFLDYPIRSRFKPVYDLFVTDGDEAHYDKGRLQDSAMQAELNALMQTWLFFGLLHEVFGDRAPASAFLTQDTETSQTLVTTINLPGIAQEWIPQHTDRDESERHELLEHLVICTQRTNDFMKQVRRQLDKTSSCNMIMVTIAALGETMESIVLETLHKGTRSMPTTWASFYDSEDLVATMLHNNWCPADVAAWRNPEGSEIQMLYYLSKVVQPQVKNHSHCDGAQCVASQYNMAQTELLHRCADRSCGDFYVDDVKVMDALADGYIALLDISCEDDTQDLRIDVVSSKDGQAYIVLSHVWADGLGNPFANALPGCQLAYVARIVQSMRDKAPSEEGKLLLWLDTLCCPVRSDDHRAMCLERMTNIYKAAAYVLVLDGPLEHFSLDDLDAIEICMRLKYSGWMRRLWTLQEGVHANRLWLQLKDESVNLDLVEEYLSGIYKTDTIHESIVLPLIAYMRELRGLINRRAANRGPAGLAEVIRAFKQRSVSVATDEPLCLANCLDIDQRVIVRVRPEDRMKTFWRVLPDVRDSDSEVRGIPRGIIFFREARLSEPGYRWAPASVMHKHEFGNLRKPKIVGDLARITPQGLVAKYPACEVTVPCQLEEADKVRWNELLKSAPAALFIRYHEKKWFCMTWNAAPGRHVEPDSIMKHMQADGGTKIFIAEPALDEMLSDEANRNAAQLMTGTIVSGDSDKIHFRSEKYATMGSLPKNLVIQLEAVWQIAQDPELRSLLSPSRKDPDEGPLYPELPQDEGLRQLPNDGAQRLFDLADEALQDEELARSYGTATRQMMRENLAGLTMFMVSERWGQIGRTWTGEQVWCVD</sequence>
<protein>
    <recommendedName>
        <fullName evidence="2">Heterokaryon incompatibility domain-containing protein</fullName>
    </recommendedName>
</protein>
<evidence type="ECO:0000313" key="4">
    <source>
        <dbReference type="Proteomes" id="UP000756132"/>
    </source>
</evidence>